<dbReference type="GO" id="GO:0005886">
    <property type="term" value="C:plasma membrane"/>
    <property type="evidence" value="ECO:0007669"/>
    <property type="project" value="UniProtKB-SubCell"/>
</dbReference>
<dbReference type="Gene3D" id="1.10.3430.10">
    <property type="entry name" value="Ammonium transporter AmtB like domains"/>
    <property type="match status" value="1"/>
</dbReference>
<evidence type="ECO:0000256" key="3">
    <source>
        <dbReference type="ARBA" id="ARBA00022475"/>
    </source>
</evidence>
<organism evidence="10">
    <name type="scientific">Perkinsus marinus (strain ATCC 50983 / TXsc)</name>
    <dbReference type="NCBI Taxonomy" id="423536"/>
    <lineage>
        <taxon>Eukaryota</taxon>
        <taxon>Sar</taxon>
        <taxon>Alveolata</taxon>
        <taxon>Perkinsozoa</taxon>
        <taxon>Perkinsea</taxon>
        <taxon>Perkinsida</taxon>
        <taxon>Perkinsidae</taxon>
        <taxon>Perkinsus</taxon>
    </lineage>
</organism>
<evidence type="ECO:0000256" key="4">
    <source>
        <dbReference type="ARBA" id="ARBA00022692"/>
    </source>
</evidence>
<feature type="transmembrane region" description="Helical" evidence="8">
    <location>
        <begin position="161"/>
        <end position="182"/>
    </location>
</feature>
<evidence type="ECO:0000256" key="6">
    <source>
        <dbReference type="ARBA" id="ARBA00023136"/>
    </source>
</evidence>
<reference evidence="9 10" key="1">
    <citation type="submission" date="2008-07" db="EMBL/GenBank/DDBJ databases">
        <authorList>
            <person name="El-Sayed N."/>
            <person name="Caler E."/>
            <person name="Inman J."/>
            <person name="Amedeo P."/>
            <person name="Hass B."/>
            <person name="Wortman J."/>
        </authorList>
    </citation>
    <scope>NUCLEOTIDE SEQUENCE [LARGE SCALE GENOMIC DNA]</scope>
    <source>
        <strain evidence="10">ATCC 50983 / TXsc</strain>
    </source>
</reference>
<dbReference type="Proteomes" id="UP000007800">
    <property type="component" value="Unassembled WGS sequence"/>
</dbReference>
<comment type="catalytic activity">
    <reaction evidence="7">
        <text>urea(in) = urea(out)</text>
        <dbReference type="Rhea" id="RHEA:32799"/>
        <dbReference type="ChEBI" id="CHEBI:16199"/>
    </reaction>
</comment>
<evidence type="ECO:0000256" key="2">
    <source>
        <dbReference type="ARBA" id="ARBA00005914"/>
    </source>
</evidence>
<dbReference type="RefSeq" id="XP_002779994.1">
    <property type="nucleotide sequence ID" value="XM_002779948.1"/>
</dbReference>
<dbReference type="GO" id="GO:0015204">
    <property type="term" value="F:urea transmembrane transporter activity"/>
    <property type="evidence" value="ECO:0007669"/>
    <property type="project" value="InterPro"/>
</dbReference>
<dbReference type="AlphaFoldDB" id="C5KUR8"/>
<evidence type="ECO:0000313" key="9">
    <source>
        <dbReference type="EMBL" id="EER11789.1"/>
    </source>
</evidence>
<dbReference type="InterPro" id="IPR029020">
    <property type="entry name" value="Ammonium/urea_transptr"/>
</dbReference>
<keyword evidence="4 8" id="KW-0812">Transmembrane</keyword>
<keyword evidence="5 8" id="KW-1133">Transmembrane helix</keyword>
<dbReference type="InParanoid" id="C5KUR8"/>
<dbReference type="EMBL" id="GG676319">
    <property type="protein sequence ID" value="EER11789.1"/>
    <property type="molecule type" value="Genomic_DNA"/>
</dbReference>
<keyword evidence="10" id="KW-1185">Reference proteome</keyword>
<proteinExistence type="inferred from homology"/>
<comment type="similarity">
    <text evidence="2">Belongs to the urea transporter family.</text>
</comment>
<dbReference type="Pfam" id="PF03253">
    <property type="entry name" value="UT"/>
    <property type="match status" value="1"/>
</dbReference>
<evidence type="ECO:0000256" key="5">
    <source>
        <dbReference type="ARBA" id="ARBA00022989"/>
    </source>
</evidence>
<gene>
    <name evidence="9" type="ORF">Pmar_PMAR013071</name>
</gene>
<name>C5KUR8_PERM5</name>
<sequence>MTDVNGEATTLAVGEHIRESIDQAETTLLDYKGRRSVAEKWVDFVDNSKWLSSFLIDAKHVSPPCEVPGLIFIISAVLRGFGQVVFQDNPWTGLFVCIAGGLPHWPTAIMGIIGYWSLVAYTVLMEFCWAGDTQPLTTTYNRLIHILTAILHVVLPNGGPALTAPFCITVTILLGAMLWDFIDGVVHLSKIIDKLSLLSKFPQKRRQTNR</sequence>
<evidence type="ECO:0000256" key="1">
    <source>
        <dbReference type="ARBA" id="ARBA00004651"/>
    </source>
</evidence>
<keyword evidence="6 8" id="KW-0472">Membrane</keyword>
<evidence type="ECO:0000256" key="8">
    <source>
        <dbReference type="SAM" id="Phobius"/>
    </source>
</evidence>
<evidence type="ECO:0000313" key="10">
    <source>
        <dbReference type="Proteomes" id="UP000007800"/>
    </source>
</evidence>
<dbReference type="InterPro" id="IPR004937">
    <property type="entry name" value="Urea_transporter"/>
</dbReference>
<evidence type="ECO:0000256" key="7">
    <source>
        <dbReference type="ARBA" id="ARBA00033993"/>
    </source>
</evidence>
<protein>
    <submittedName>
        <fullName evidence="9">Uncharacterized protein</fullName>
    </submittedName>
</protein>
<keyword evidence="3" id="KW-1003">Cell membrane</keyword>
<comment type="subcellular location">
    <subcellularLocation>
        <location evidence="1">Cell membrane</location>
        <topology evidence="1">Multi-pass membrane protein</topology>
    </subcellularLocation>
</comment>
<dbReference type="GeneID" id="9060359"/>
<accession>C5KUR8</accession>